<name>A0AAD7ZVG9_DIPPU</name>
<feature type="transmembrane region" description="Helical" evidence="1">
    <location>
        <begin position="16"/>
        <end position="35"/>
    </location>
</feature>
<protein>
    <submittedName>
        <fullName evidence="2">Uncharacterized protein</fullName>
    </submittedName>
</protein>
<comment type="caution">
    <text evidence="2">The sequence shown here is derived from an EMBL/GenBank/DDBJ whole genome shotgun (WGS) entry which is preliminary data.</text>
</comment>
<gene>
    <name evidence="2" type="ORF">L9F63_018911</name>
</gene>
<keyword evidence="1" id="KW-1133">Transmembrane helix</keyword>
<keyword evidence="1" id="KW-0812">Transmembrane</keyword>
<keyword evidence="3" id="KW-1185">Reference proteome</keyword>
<proteinExistence type="predicted"/>
<dbReference type="Proteomes" id="UP001233999">
    <property type="component" value="Unassembled WGS sequence"/>
</dbReference>
<organism evidence="2 3">
    <name type="scientific">Diploptera punctata</name>
    <name type="common">Pacific beetle cockroach</name>
    <dbReference type="NCBI Taxonomy" id="6984"/>
    <lineage>
        <taxon>Eukaryota</taxon>
        <taxon>Metazoa</taxon>
        <taxon>Ecdysozoa</taxon>
        <taxon>Arthropoda</taxon>
        <taxon>Hexapoda</taxon>
        <taxon>Insecta</taxon>
        <taxon>Pterygota</taxon>
        <taxon>Neoptera</taxon>
        <taxon>Polyneoptera</taxon>
        <taxon>Dictyoptera</taxon>
        <taxon>Blattodea</taxon>
        <taxon>Blaberoidea</taxon>
        <taxon>Blaberidae</taxon>
        <taxon>Diplopterinae</taxon>
        <taxon>Diploptera</taxon>
    </lineage>
</organism>
<evidence type="ECO:0000313" key="2">
    <source>
        <dbReference type="EMBL" id="KAJ9587659.1"/>
    </source>
</evidence>
<dbReference type="AlphaFoldDB" id="A0AAD7ZVG9"/>
<feature type="non-terminal residue" evidence="2">
    <location>
        <position position="50"/>
    </location>
</feature>
<evidence type="ECO:0000313" key="3">
    <source>
        <dbReference type="Proteomes" id="UP001233999"/>
    </source>
</evidence>
<sequence>PLWKKMITGENKDRSRLFAVIGVLTTAGGITASFFTDSRTLQMFLYGILG</sequence>
<keyword evidence="1" id="KW-0472">Membrane</keyword>
<feature type="non-terminal residue" evidence="2">
    <location>
        <position position="1"/>
    </location>
</feature>
<reference evidence="2" key="2">
    <citation type="submission" date="2023-05" db="EMBL/GenBank/DDBJ databases">
        <authorList>
            <person name="Fouks B."/>
        </authorList>
    </citation>
    <scope>NUCLEOTIDE SEQUENCE</scope>
    <source>
        <strain evidence="2">Stay&amp;Tobe</strain>
        <tissue evidence="2">Testes</tissue>
    </source>
</reference>
<dbReference type="EMBL" id="JASPKZ010006078">
    <property type="protein sequence ID" value="KAJ9587659.1"/>
    <property type="molecule type" value="Genomic_DNA"/>
</dbReference>
<evidence type="ECO:0000256" key="1">
    <source>
        <dbReference type="SAM" id="Phobius"/>
    </source>
</evidence>
<accession>A0AAD7ZVG9</accession>
<reference evidence="2" key="1">
    <citation type="journal article" date="2023" name="IScience">
        <title>Live-bearing cockroach genome reveals convergent evolutionary mechanisms linked to viviparity in insects and beyond.</title>
        <authorList>
            <person name="Fouks B."/>
            <person name="Harrison M.C."/>
            <person name="Mikhailova A.A."/>
            <person name="Marchal E."/>
            <person name="English S."/>
            <person name="Carruthers M."/>
            <person name="Jennings E.C."/>
            <person name="Chiamaka E.L."/>
            <person name="Frigard R.A."/>
            <person name="Pippel M."/>
            <person name="Attardo G.M."/>
            <person name="Benoit J.B."/>
            <person name="Bornberg-Bauer E."/>
            <person name="Tobe S.S."/>
        </authorList>
    </citation>
    <scope>NUCLEOTIDE SEQUENCE</scope>
    <source>
        <strain evidence="2">Stay&amp;Tobe</strain>
    </source>
</reference>